<dbReference type="GO" id="GO:0004315">
    <property type="term" value="F:3-oxoacyl-[acyl-carrier-protein] synthase activity"/>
    <property type="evidence" value="ECO:0007669"/>
    <property type="project" value="TreeGrafter"/>
</dbReference>
<dbReference type="PANTHER" id="PTHR11712:SF336">
    <property type="entry name" value="3-OXOACYL-[ACYL-CARRIER-PROTEIN] SYNTHASE, MITOCHONDRIAL"/>
    <property type="match status" value="1"/>
</dbReference>
<comment type="pathway">
    <text evidence="1">Lipid metabolism; fatty acid biosynthesis.</text>
</comment>
<organism evidence="6 7">
    <name type="scientific">Pseudomonas batumici</name>
    <dbReference type="NCBI Taxonomy" id="226910"/>
    <lineage>
        <taxon>Bacteria</taxon>
        <taxon>Pseudomonadati</taxon>
        <taxon>Pseudomonadota</taxon>
        <taxon>Gammaproteobacteria</taxon>
        <taxon>Pseudomonadales</taxon>
        <taxon>Pseudomonadaceae</taxon>
        <taxon>Pseudomonas</taxon>
    </lineage>
</organism>
<evidence type="ECO:0000313" key="6">
    <source>
        <dbReference type="EMBL" id="KIH86008.1"/>
    </source>
</evidence>
<dbReference type="GO" id="GO:0005829">
    <property type="term" value="C:cytosol"/>
    <property type="evidence" value="ECO:0007669"/>
    <property type="project" value="TreeGrafter"/>
</dbReference>
<comment type="caution">
    <text evidence="6">The sequence shown here is derived from an EMBL/GenBank/DDBJ whole genome shotgun (WGS) entry which is preliminary data.</text>
</comment>
<feature type="domain" description="Ketosynthase family 3 (KS3)" evidence="5">
    <location>
        <begin position="2"/>
        <end position="403"/>
    </location>
</feature>
<reference evidence="6 7" key="1">
    <citation type="submission" date="2015-01" db="EMBL/GenBank/DDBJ databases">
        <title>Complete genome of Pseudomonas batumici UCM B-321 producer of the batumin antibiotic with strong antistaphilococcal and potential anticancer activity.</title>
        <authorList>
            <person name="Klochko V.V."/>
            <person name="Zelena L.B."/>
            <person name="Elena K.A."/>
            <person name="Reva O.N."/>
        </authorList>
    </citation>
    <scope>NUCLEOTIDE SEQUENCE [LARGE SCALE GENOMIC DNA]</scope>
    <source>
        <strain evidence="6 7">UCM B-321</strain>
    </source>
</reference>
<dbReference type="SUPFAM" id="SSF53901">
    <property type="entry name" value="Thiolase-like"/>
    <property type="match status" value="2"/>
</dbReference>
<evidence type="ECO:0000256" key="2">
    <source>
        <dbReference type="ARBA" id="ARBA00008467"/>
    </source>
</evidence>
<gene>
    <name evidence="6" type="ORF">UCMB321_0375</name>
</gene>
<dbReference type="GO" id="GO:0006633">
    <property type="term" value="P:fatty acid biosynthetic process"/>
    <property type="evidence" value="ECO:0007669"/>
    <property type="project" value="TreeGrafter"/>
</dbReference>
<sequence>MRRELVATGIGVISAIGQGKTTFVNALLEGVSAFDVMRRPGRQYESAYLGAEIREIEFPSSIPKQVQRAASLSAQAALVVLQEAWDEARLSEVDPCRIGLIVGGSNVQQRELILLHDRYRDNPEFLKPTYALSFMDSDLCGFCTAQFGIRGLSHTVGGASASGQLALIQASQAVLADQVDVCIALGGLMDLSFWECQAFRSLGAMGSDRYAHEPALACRPFDLDHDGFVFGECSGAVVIESRASSERRGVKAYAVLRGWGAEMDCNRNPDPSLEGEMAAIQSALQAADWAAEKVDYINPHGTGSIVGDETELKALHACGLSGAYLNATKSLIGHGLSAAGLVEVIATLLQMEFARLHPTLNLDNPIDSSFNWVRHRAFDHQIEQALTLSMGFGGINTALCWQRSR</sequence>
<comment type="similarity">
    <text evidence="2 4">Belongs to the thiolase-like superfamily. Beta-ketoacyl-ACP synthases family.</text>
</comment>
<dbReference type="CDD" id="cd00834">
    <property type="entry name" value="KAS_I_II"/>
    <property type="match status" value="1"/>
</dbReference>
<keyword evidence="7" id="KW-1185">Reference proteome</keyword>
<dbReference type="OrthoDB" id="9808669at2"/>
<dbReference type="STRING" id="226910.UCMB321_0375"/>
<protein>
    <submittedName>
        <fullName evidence="6">BatB, batumin synthesis operon, 3-oxoacyl-(Acyl-carrier-protein) synthase, KASII</fullName>
    </submittedName>
</protein>
<dbReference type="Gene3D" id="3.40.47.10">
    <property type="match status" value="2"/>
</dbReference>
<evidence type="ECO:0000313" key="7">
    <source>
        <dbReference type="Proteomes" id="UP000031535"/>
    </source>
</evidence>
<dbReference type="InterPro" id="IPR020841">
    <property type="entry name" value="PKS_Beta-ketoAc_synthase_dom"/>
</dbReference>
<dbReference type="InterPro" id="IPR014031">
    <property type="entry name" value="Ketoacyl_synth_C"/>
</dbReference>
<dbReference type="PATRIC" id="fig|226910.6.peg.376"/>
<evidence type="ECO:0000256" key="4">
    <source>
        <dbReference type="RuleBase" id="RU003694"/>
    </source>
</evidence>
<dbReference type="SMART" id="SM00825">
    <property type="entry name" value="PKS_KS"/>
    <property type="match status" value="1"/>
</dbReference>
<evidence type="ECO:0000256" key="1">
    <source>
        <dbReference type="ARBA" id="ARBA00005194"/>
    </source>
</evidence>
<accession>A0A0C2F4L6</accession>
<evidence type="ECO:0000256" key="3">
    <source>
        <dbReference type="ARBA" id="ARBA00022679"/>
    </source>
</evidence>
<dbReference type="PANTHER" id="PTHR11712">
    <property type="entry name" value="POLYKETIDE SYNTHASE-RELATED"/>
    <property type="match status" value="1"/>
</dbReference>
<dbReference type="Pfam" id="PF02801">
    <property type="entry name" value="Ketoacyl-synt_C"/>
    <property type="match status" value="1"/>
</dbReference>
<dbReference type="PROSITE" id="PS52004">
    <property type="entry name" value="KS3_2"/>
    <property type="match status" value="1"/>
</dbReference>
<name>A0A0C2F4L6_9PSED</name>
<dbReference type="NCBIfam" id="NF005490">
    <property type="entry name" value="PRK07103.1"/>
    <property type="match status" value="1"/>
</dbReference>
<dbReference type="InterPro" id="IPR014030">
    <property type="entry name" value="Ketoacyl_synth_N"/>
</dbReference>
<dbReference type="Proteomes" id="UP000031535">
    <property type="component" value="Unassembled WGS sequence"/>
</dbReference>
<evidence type="ECO:0000259" key="5">
    <source>
        <dbReference type="PROSITE" id="PS52004"/>
    </source>
</evidence>
<dbReference type="AlphaFoldDB" id="A0A0C2F4L6"/>
<keyword evidence="3 4" id="KW-0808">Transferase</keyword>
<proteinExistence type="inferred from homology"/>
<dbReference type="InterPro" id="IPR016039">
    <property type="entry name" value="Thiolase-like"/>
</dbReference>
<dbReference type="InterPro" id="IPR000794">
    <property type="entry name" value="Beta-ketoacyl_synthase"/>
</dbReference>
<dbReference type="EMBL" id="JXDG01000003">
    <property type="protein sequence ID" value="KIH86008.1"/>
    <property type="molecule type" value="Genomic_DNA"/>
</dbReference>
<dbReference type="Pfam" id="PF00109">
    <property type="entry name" value="ketoacyl-synt"/>
    <property type="match status" value="1"/>
</dbReference>
<dbReference type="RefSeq" id="WP_040063402.1">
    <property type="nucleotide sequence ID" value="NZ_JXDG01000003.1"/>
</dbReference>